<dbReference type="Proteomes" id="UP001139648">
    <property type="component" value="Unassembled WGS sequence"/>
</dbReference>
<dbReference type="Pfam" id="PF00210">
    <property type="entry name" value="Ferritin"/>
    <property type="match status" value="1"/>
</dbReference>
<dbReference type="PANTHER" id="PTHR42932:SF1">
    <property type="entry name" value="GENERAL STRESS PROTEIN 20U"/>
    <property type="match status" value="1"/>
</dbReference>
<reference evidence="4" key="1">
    <citation type="submission" date="2022-06" db="EMBL/GenBank/DDBJ databases">
        <title>Sequencing the genomes of 1000 actinobacteria strains.</title>
        <authorList>
            <person name="Klenk H.-P."/>
        </authorList>
    </citation>
    <scope>NUCLEOTIDE SEQUENCE</scope>
    <source>
        <strain evidence="4">DSM 46694</strain>
    </source>
</reference>
<dbReference type="AlphaFoldDB" id="A0A9X2K5X2"/>
<dbReference type="SUPFAM" id="SSF47240">
    <property type="entry name" value="Ferritin-like"/>
    <property type="match status" value="1"/>
</dbReference>
<comment type="caution">
    <text evidence="4">The sequence shown here is derived from an EMBL/GenBank/DDBJ whole genome shotgun (WGS) entry which is preliminary data.</text>
</comment>
<sequence length="149" mass="15938">MTTATQLDNLAIAALQDMLINVAELASQAKQAHWNVRGAAFLTVHQWLDDLAQNLRAHADTLAERIAALGGWPDACSETLSERNSLESLPFGALTTGQALAAMDNGLGRVAAGAAAWLRNPAVDQVTADHLTGLCRDVQNQQWLARAQQ</sequence>
<dbReference type="InterPro" id="IPR009078">
    <property type="entry name" value="Ferritin-like_SF"/>
</dbReference>
<dbReference type="PANTHER" id="PTHR42932">
    <property type="entry name" value="GENERAL STRESS PROTEIN 20U"/>
    <property type="match status" value="1"/>
</dbReference>
<accession>A0A9X2K5X2</accession>
<evidence type="ECO:0000256" key="1">
    <source>
        <dbReference type="ARBA" id="ARBA00009497"/>
    </source>
</evidence>
<evidence type="ECO:0000256" key="2">
    <source>
        <dbReference type="RuleBase" id="RU003875"/>
    </source>
</evidence>
<organism evidence="4 5">
    <name type="scientific">Nonomuraea thailandensis</name>
    <dbReference type="NCBI Taxonomy" id="1188745"/>
    <lineage>
        <taxon>Bacteria</taxon>
        <taxon>Bacillati</taxon>
        <taxon>Actinomycetota</taxon>
        <taxon>Actinomycetes</taxon>
        <taxon>Streptosporangiales</taxon>
        <taxon>Streptosporangiaceae</taxon>
        <taxon>Nonomuraea</taxon>
    </lineage>
</organism>
<dbReference type="GO" id="GO:0003677">
    <property type="term" value="F:DNA binding"/>
    <property type="evidence" value="ECO:0007669"/>
    <property type="project" value="UniProtKB-KW"/>
</dbReference>
<dbReference type="InterPro" id="IPR012347">
    <property type="entry name" value="Ferritin-like"/>
</dbReference>
<dbReference type="EMBL" id="JAMZEB010000002">
    <property type="protein sequence ID" value="MCP2358031.1"/>
    <property type="molecule type" value="Genomic_DNA"/>
</dbReference>
<dbReference type="InterPro" id="IPR008331">
    <property type="entry name" value="Ferritin_DPS_dom"/>
</dbReference>
<dbReference type="PIRSF" id="PIRSF005900">
    <property type="entry name" value="Dps"/>
    <property type="match status" value="1"/>
</dbReference>
<name>A0A9X2K5X2_9ACTN</name>
<dbReference type="RefSeq" id="WP_253745126.1">
    <property type="nucleotide sequence ID" value="NZ_BAABKA010000067.1"/>
</dbReference>
<dbReference type="GO" id="GO:0008199">
    <property type="term" value="F:ferric iron binding"/>
    <property type="evidence" value="ECO:0007669"/>
    <property type="project" value="InterPro"/>
</dbReference>
<dbReference type="InterPro" id="IPR002177">
    <property type="entry name" value="DPS_DNA-bd"/>
</dbReference>
<keyword evidence="4" id="KW-0238">DNA-binding</keyword>
<dbReference type="PROSITE" id="PS00818">
    <property type="entry name" value="DPS_1"/>
    <property type="match status" value="1"/>
</dbReference>
<comment type="similarity">
    <text evidence="1 2">Belongs to the Dps family.</text>
</comment>
<dbReference type="GO" id="GO:0016722">
    <property type="term" value="F:oxidoreductase activity, acting on metal ions"/>
    <property type="evidence" value="ECO:0007669"/>
    <property type="project" value="InterPro"/>
</dbReference>
<proteinExistence type="inferred from homology"/>
<evidence type="ECO:0000313" key="4">
    <source>
        <dbReference type="EMBL" id="MCP2358031.1"/>
    </source>
</evidence>
<dbReference type="PRINTS" id="PR01346">
    <property type="entry name" value="HELNAPAPROT"/>
</dbReference>
<keyword evidence="5" id="KW-1185">Reference proteome</keyword>
<evidence type="ECO:0000313" key="5">
    <source>
        <dbReference type="Proteomes" id="UP001139648"/>
    </source>
</evidence>
<protein>
    <submittedName>
        <fullName evidence="4">Starvation-inducible DNA-binding protein</fullName>
    </submittedName>
</protein>
<dbReference type="InterPro" id="IPR023188">
    <property type="entry name" value="DPS_DNA-bd_CS"/>
</dbReference>
<dbReference type="Gene3D" id="1.20.1260.10">
    <property type="match status" value="1"/>
</dbReference>
<evidence type="ECO:0000259" key="3">
    <source>
        <dbReference type="Pfam" id="PF00210"/>
    </source>
</evidence>
<feature type="domain" description="Ferritin/DPS" evidence="3">
    <location>
        <begin position="12"/>
        <end position="94"/>
    </location>
</feature>
<gene>
    <name evidence="4" type="ORF">HD597_005051</name>
</gene>